<protein>
    <recommendedName>
        <fullName evidence="3">F-box domain-containing protein</fullName>
    </recommendedName>
</protein>
<keyword evidence="2" id="KW-1185">Reference proteome</keyword>
<reference evidence="1 2" key="1">
    <citation type="journal article" date="2015" name="Sci. Rep.">
        <title>Chromosome-level genome map provides insights into diverse defense mechanisms in the medicinal fungus Ganoderma sinense.</title>
        <authorList>
            <person name="Zhu Y."/>
            <person name="Xu J."/>
            <person name="Sun C."/>
            <person name="Zhou S."/>
            <person name="Xu H."/>
            <person name="Nelson D.R."/>
            <person name="Qian J."/>
            <person name="Song J."/>
            <person name="Luo H."/>
            <person name="Xiang L."/>
            <person name="Li Y."/>
            <person name="Xu Z."/>
            <person name="Ji A."/>
            <person name="Wang L."/>
            <person name="Lu S."/>
            <person name="Hayward A."/>
            <person name="Sun W."/>
            <person name="Li X."/>
            <person name="Schwartz D.C."/>
            <person name="Wang Y."/>
            <person name="Chen S."/>
        </authorList>
    </citation>
    <scope>NUCLEOTIDE SEQUENCE [LARGE SCALE GENOMIC DNA]</scope>
    <source>
        <strain evidence="1 2">ZZ0214-1</strain>
    </source>
</reference>
<evidence type="ECO:0008006" key="3">
    <source>
        <dbReference type="Google" id="ProtNLM"/>
    </source>
</evidence>
<dbReference type="OrthoDB" id="2799179at2759"/>
<dbReference type="EMBL" id="AYKW01000024">
    <property type="protein sequence ID" value="PIL28347.1"/>
    <property type="molecule type" value="Genomic_DNA"/>
</dbReference>
<organism evidence="1 2">
    <name type="scientific">Ganoderma sinense ZZ0214-1</name>
    <dbReference type="NCBI Taxonomy" id="1077348"/>
    <lineage>
        <taxon>Eukaryota</taxon>
        <taxon>Fungi</taxon>
        <taxon>Dikarya</taxon>
        <taxon>Basidiomycota</taxon>
        <taxon>Agaricomycotina</taxon>
        <taxon>Agaricomycetes</taxon>
        <taxon>Polyporales</taxon>
        <taxon>Polyporaceae</taxon>
        <taxon>Ganoderma</taxon>
    </lineage>
</organism>
<name>A0A2G8S3P2_9APHY</name>
<accession>A0A2G8S3P2</accession>
<sequence length="169" mass="19333">MPSLQSLALELSEPKNAPVPSSGVIWPKGLSATLPWPNLETLRISHPDPADDIYANLPSSLRALSLRLWPHECIQIFDENQPYQPPSWYESRKHRRWDCPLLTPDNLALVLQKCDSSLLSTLELEYGVDAHEPELLRTLAVKFPHLTTLEIHRFWSRGGYRIEVRIAHV</sequence>
<gene>
    <name evidence="1" type="ORF">GSI_09498</name>
</gene>
<dbReference type="STRING" id="1077348.A0A2G8S3P2"/>
<proteinExistence type="predicted"/>
<comment type="caution">
    <text evidence="1">The sequence shown here is derived from an EMBL/GenBank/DDBJ whole genome shotgun (WGS) entry which is preliminary data.</text>
</comment>
<dbReference type="Proteomes" id="UP000230002">
    <property type="component" value="Unassembled WGS sequence"/>
</dbReference>
<evidence type="ECO:0000313" key="2">
    <source>
        <dbReference type="Proteomes" id="UP000230002"/>
    </source>
</evidence>
<dbReference type="AlphaFoldDB" id="A0A2G8S3P2"/>
<evidence type="ECO:0000313" key="1">
    <source>
        <dbReference type="EMBL" id="PIL28347.1"/>
    </source>
</evidence>